<evidence type="ECO:0000313" key="1">
    <source>
        <dbReference type="EMBL" id="KAI3706193.1"/>
    </source>
</evidence>
<sequence>MSDKMDNAIVHAKIVGHNNENPLKAPNKDFESSKEDCSSEIMSREVKPGDVLPSSLKKLQVGDFCTQKLFLQQMSGLKKRIPKQIMSLEEKYLRHCLELIHMSAMRANSWPMPSKVNFLPDGFSSRVVGGGSACDALFLFSSGAENVVISSSMDPIVGSITGSTSMINLLSSPLLRQLGASDDDVNYGNTSTIDVREPLSSVGISSLGGLSLGSSQDLQKKRVVPEDQIFGSEPVHKRLVSLSSTNSTFSDPSSSSSSSSSSSAYCQGMLHCSWNNGFPRYVFSVEDQREVYTTNLSKVESLRDEGLDYIYMFHSRAGKSENEIHDEESDLVGKMRVSTSFTLCPFRTEVMETQFSLYATGHHSEGGIHTSNQMVRKNKGISKKVANIFRGNHSYRQRTSSKFDGSFIIQDNLLEPSKEGDVLLESSFPSNLELAAIVVKDHIPCSQKKVEVGGWGLKFLKEDGHRKTNASPATQSVPCEPCHRCSSMDVLVPADFHGGPKTKSGGPSSLVERWRSGGSCDCGGWDIGCPLTVLNTGPNNKDDLYQAGVFGKSNSFELFTKGCKQSMPVIEVKNVHDGLYYIQYQSTLSALQSLAIVVAIIHSHSPTLKPKVYRN</sequence>
<accession>A0ACB9A8S1</accession>
<organism evidence="1 2">
    <name type="scientific">Arctium lappa</name>
    <name type="common">Greater burdock</name>
    <name type="synonym">Lappa major</name>
    <dbReference type="NCBI Taxonomy" id="4217"/>
    <lineage>
        <taxon>Eukaryota</taxon>
        <taxon>Viridiplantae</taxon>
        <taxon>Streptophyta</taxon>
        <taxon>Embryophyta</taxon>
        <taxon>Tracheophyta</taxon>
        <taxon>Spermatophyta</taxon>
        <taxon>Magnoliopsida</taxon>
        <taxon>eudicotyledons</taxon>
        <taxon>Gunneridae</taxon>
        <taxon>Pentapetalae</taxon>
        <taxon>asterids</taxon>
        <taxon>campanulids</taxon>
        <taxon>Asterales</taxon>
        <taxon>Asteraceae</taxon>
        <taxon>Carduoideae</taxon>
        <taxon>Cardueae</taxon>
        <taxon>Arctiinae</taxon>
        <taxon>Arctium</taxon>
    </lineage>
</organism>
<protein>
    <submittedName>
        <fullName evidence="1">Uncharacterized protein</fullName>
    </submittedName>
</protein>
<comment type="caution">
    <text evidence="1">The sequence shown here is derived from an EMBL/GenBank/DDBJ whole genome shotgun (WGS) entry which is preliminary data.</text>
</comment>
<evidence type="ECO:0000313" key="2">
    <source>
        <dbReference type="Proteomes" id="UP001055879"/>
    </source>
</evidence>
<name>A0ACB9A8S1_ARCLA</name>
<dbReference type="EMBL" id="CM042054">
    <property type="protein sequence ID" value="KAI3706193.1"/>
    <property type="molecule type" value="Genomic_DNA"/>
</dbReference>
<dbReference type="Proteomes" id="UP001055879">
    <property type="component" value="Linkage Group LG08"/>
</dbReference>
<keyword evidence="2" id="KW-1185">Reference proteome</keyword>
<gene>
    <name evidence="1" type="ORF">L6452_23768</name>
</gene>
<reference evidence="2" key="1">
    <citation type="journal article" date="2022" name="Mol. Ecol. Resour.">
        <title>The genomes of chicory, endive, great burdock and yacon provide insights into Asteraceae palaeo-polyploidization history and plant inulin production.</title>
        <authorList>
            <person name="Fan W."/>
            <person name="Wang S."/>
            <person name="Wang H."/>
            <person name="Wang A."/>
            <person name="Jiang F."/>
            <person name="Liu H."/>
            <person name="Zhao H."/>
            <person name="Xu D."/>
            <person name="Zhang Y."/>
        </authorList>
    </citation>
    <scope>NUCLEOTIDE SEQUENCE [LARGE SCALE GENOMIC DNA]</scope>
    <source>
        <strain evidence="2">cv. Niubang</strain>
    </source>
</reference>
<proteinExistence type="predicted"/>
<reference evidence="1 2" key="2">
    <citation type="journal article" date="2022" name="Mol. Ecol. Resour.">
        <title>The genomes of chicory, endive, great burdock and yacon provide insights into Asteraceae paleo-polyploidization history and plant inulin production.</title>
        <authorList>
            <person name="Fan W."/>
            <person name="Wang S."/>
            <person name="Wang H."/>
            <person name="Wang A."/>
            <person name="Jiang F."/>
            <person name="Liu H."/>
            <person name="Zhao H."/>
            <person name="Xu D."/>
            <person name="Zhang Y."/>
        </authorList>
    </citation>
    <scope>NUCLEOTIDE SEQUENCE [LARGE SCALE GENOMIC DNA]</scope>
    <source>
        <strain evidence="2">cv. Niubang</strain>
    </source>
</reference>